<organism evidence="10 11">
    <name type="scientific">Penicillium decumbens</name>
    <dbReference type="NCBI Taxonomy" id="69771"/>
    <lineage>
        <taxon>Eukaryota</taxon>
        <taxon>Fungi</taxon>
        <taxon>Dikarya</taxon>
        <taxon>Ascomycota</taxon>
        <taxon>Pezizomycotina</taxon>
        <taxon>Eurotiomycetes</taxon>
        <taxon>Eurotiomycetidae</taxon>
        <taxon>Eurotiales</taxon>
        <taxon>Aspergillaceae</taxon>
        <taxon>Penicillium</taxon>
    </lineage>
</organism>
<dbReference type="InterPro" id="IPR005828">
    <property type="entry name" value="MFS_sugar_transport-like"/>
</dbReference>
<dbReference type="GO" id="GO:0016020">
    <property type="term" value="C:membrane"/>
    <property type="evidence" value="ECO:0007669"/>
    <property type="project" value="UniProtKB-SubCell"/>
</dbReference>
<dbReference type="Pfam" id="PF00083">
    <property type="entry name" value="Sugar_tr"/>
    <property type="match status" value="2"/>
</dbReference>
<comment type="subcellular location">
    <subcellularLocation>
        <location evidence="1">Membrane</location>
        <topology evidence="1">Multi-pass membrane protein</topology>
    </subcellularLocation>
</comment>
<dbReference type="InterPro" id="IPR050360">
    <property type="entry name" value="MFS_Sugar_Transporters"/>
</dbReference>
<feature type="transmembrane region" description="Helical" evidence="8">
    <location>
        <begin position="431"/>
        <end position="450"/>
    </location>
</feature>
<keyword evidence="3 7" id="KW-0813">Transport</keyword>
<gene>
    <name evidence="10" type="ORF">PENDEC_c003G04667</name>
</gene>
<dbReference type="PROSITE" id="PS50850">
    <property type="entry name" value="MFS"/>
    <property type="match status" value="1"/>
</dbReference>
<dbReference type="Proteomes" id="UP000191522">
    <property type="component" value="Unassembled WGS sequence"/>
</dbReference>
<keyword evidence="11" id="KW-1185">Reference proteome</keyword>
<dbReference type="EMBL" id="MDYL01000003">
    <property type="protein sequence ID" value="OQD77243.1"/>
    <property type="molecule type" value="Genomic_DNA"/>
</dbReference>
<dbReference type="InterPro" id="IPR036259">
    <property type="entry name" value="MFS_trans_sf"/>
</dbReference>
<feature type="transmembrane region" description="Helical" evidence="8">
    <location>
        <begin position="126"/>
        <end position="144"/>
    </location>
</feature>
<feature type="transmembrane region" description="Helical" evidence="8">
    <location>
        <begin position="293"/>
        <end position="315"/>
    </location>
</feature>
<dbReference type="PANTHER" id="PTHR48022:SF48">
    <property type="entry name" value="SUGAR TRANSPORTER, PUTATIVE (AFU_ORTHOLOGUE AFUA_3G06730)-RELATED"/>
    <property type="match status" value="1"/>
</dbReference>
<dbReference type="InterPro" id="IPR005829">
    <property type="entry name" value="Sugar_transporter_CS"/>
</dbReference>
<dbReference type="STRING" id="69771.A0A1V6PK42"/>
<evidence type="ECO:0000256" key="8">
    <source>
        <dbReference type="SAM" id="Phobius"/>
    </source>
</evidence>
<evidence type="ECO:0000256" key="1">
    <source>
        <dbReference type="ARBA" id="ARBA00004141"/>
    </source>
</evidence>
<feature type="transmembrane region" description="Helical" evidence="8">
    <location>
        <begin position="359"/>
        <end position="382"/>
    </location>
</feature>
<dbReference type="OrthoDB" id="8120565at2759"/>
<proteinExistence type="inferred from homology"/>
<evidence type="ECO:0000256" key="7">
    <source>
        <dbReference type="RuleBase" id="RU003346"/>
    </source>
</evidence>
<dbReference type="InterPro" id="IPR003663">
    <property type="entry name" value="Sugar/inositol_transpt"/>
</dbReference>
<dbReference type="OMA" id="YWIDYGT"/>
<dbReference type="FunFam" id="1.20.1250.20:FF:000451">
    <property type="entry name" value="MFS sugar transporter, putative"/>
    <property type="match status" value="1"/>
</dbReference>
<comment type="caution">
    <text evidence="10">The sequence shown here is derived from an EMBL/GenBank/DDBJ whole genome shotgun (WGS) entry which is preliminary data.</text>
</comment>
<protein>
    <recommendedName>
        <fullName evidence="9">Major facilitator superfamily (MFS) profile domain-containing protein</fullName>
    </recommendedName>
</protein>
<evidence type="ECO:0000256" key="3">
    <source>
        <dbReference type="ARBA" id="ARBA00022448"/>
    </source>
</evidence>
<dbReference type="SUPFAM" id="SSF103473">
    <property type="entry name" value="MFS general substrate transporter"/>
    <property type="match status" value="1"/>
</dbReference>
<dbReference type="PANTHER" id="PTHR48022">
    <property type="entry name" value="PLASTIDIC GLUCOSE TRANSPORTER 4"/>
    <property type="match status" value="1"/>
</dbReference>
<feature type="domain" description="Major facilitator superfamily (MFS) profile" evidence="9">
    <location>
        <begin position="25"/>
        <end position="484"/>
    </location>
</feature>
<reference evidence="11" key="1">
    <citation type="journal article" date="2017" name="Nat. Microbiol.">
        <title>Global analysis of biosynthetic gene clusters reveals vast potential of secondary metabolite production in Penicillium species.</title>
        <authorList>
            <person name="Nielsen J.C."/>
            <person name="Grijseels S."/>
            <person name="Prigent S."/>
            <person name="Ji B."/>
            <person name="Dainat J."/>
            <person name="Nielsen K.F."/>
            <person name="Frisvad J.C."/>
            <person name="Workman M."/>
            <person name="Nielsen J."/>
        </authorList>
    </citation>
    <scope>NUCLEOTIDE SEQUENCE [LARGE SCALE GENOMIC DNA]</scope>
    <source>
        <strain evidence="11">IBT 11843</strain>
    </source>
</reference>
<keyword evidence="5 8" id="KW-1133">Transmembrane helix</keyword>
<evidence type="ECO:0000256" key="5">
    <source>
        <dbReference type="ARBA" id="ARBA00022989"/>
    </source>
</evidence>
<feature type="transmembrane region" description="Helical" evidence="8">
    <location>
        <begin position="95"/>
        <end position="114"/>
    </location>
</feature>
<keyword evidence="6 8" id="KW-0472">Membrane</keyword>
<evidence type="ECO:0000256" key="6">
    <source>
        <dbReference type="ARBA" id="ARBA00023136"/>
    </source>
</evidence>
<evidence type="ECO:0000256" key="4">
    <source>
        <dbReference type="ARBA" id="ARBA00022692"/>
    </source>
</evidence>
<dbReference type="PROSITE" id="PS00216">
    <property type="entry name" value="SUGAR_TRANSPORT_1"/>
    <property type="match status" value="1"/>
</dbReference>
<feature type="transmembrane region" description="Helical" evidence="8">
    <location>
        <begin position="335"/>
        <end position="352"/>
    </location>
</feature>
<dbReference type="Gene3D" id="1.20.1250.20">
    <property type="entry name" value="MFS general substrate transporter like domains"/>
    <property type="match status" value="2"/>
</dbReference>
<evidence type="ECO:0000259" key="9">
    <source>
        <dbReference type="PROSITE" id="PS50850"/>
    </source>
</evidence>
<name>A0A1V6PK42_PENDC</name>
<keyword evidence="4 8" id="KW-0812">Transmembrane</keyword>
<feature type="transmembrane region" description="Helical" evidence="8">
    <location>
        <begin position="462"/>
        <end position="481"/>
    </location>
</feature>
<evidence type="ECO:0000313" key="11">
    <source>
        <dbReference type="Proteomes" id="UP000191522"/>
    </source>
</evidence>
<evidence type="ECO:0000256" key="2">
    <source>
        <dbReference type="ARBA" id="ARBA00010992"/>
    </source>
</evidence>
<dbReference type="NCBIfam" id="TIGR00879">
    <property type="entry name" value="SP"/>
    <property type="match status" value="1"/>
</dbReference>
<dbReference type="PRINTS" id="PR00171">
    <property type="entry name" value="SUGRTRNSPORT"/>
</dbReference>
<evidence type="ECO:0000313" key="10">
    <source>
        <dbReference type="EMBL" id="OQD77243.1"/>
    </source>
</evidence>
<accession>A0A1V6PK42</accession>
<dbReference type="GO" id="GO:0005351">
    <property type="term" value="F:carbohydrate:proton symporter activity"/>
    <property type="evidence" value="ECO:0007669"/>
    <property type="project" value="TreeGrafter"/>
</dbReference>
<dbReference type="InterPro" id="IPR020846">
    <property type="entry name" value="MFS_dom"/>
</dbReference>
<dbReference type="AlphaFoldDB" id="A0A1V6PK42"/>
<sequence>MGSIVDSPPKGGFKVVLENPYLCGVASFSTLGGLLFGYDQGVISGVITMESFGAVFPRVYSDSGFKGWFVSTLLLAAWAGSLINGPVADRIGRKLSINLAVVIFVIGSAIQCGAVDIPMLFAGRAIAGLAIVSVTIGILVSYWIDYGTNYIGGSRCAPNVPYTGGTASKPSFNPYHDVPVGGCTGQSEASWRLPLALQIVPALTLGIGMLFFPDSPRWLLMKERDNDCLGALSRLRRQSHDSPVLQNEYLEIRASIMLENTFAREHFPNLSGFKLHAAQYMSLVTGWPRFKRLAIGCCVMFFQQFMGCNAMIYYAPTIFGMLGMDGNTTSLLATGVYGIVNCLSTLPALFFIDKVGRRALLMAGATGTCISLVIVGGILGGYGSTLSANKSAGYAAIAFIYIYDVNFSYSFAPIGWVLPSEIFNLSIRSKAISITTSATWMCNFIIGLVTPDMLDSITWGTYIFFAAFCLLALAFTFFCIPETRGKTLEDMDLLFGDTSAHEEKKRIKRIEAQLRGTPIDDDLKPVGEHEEVVDA</sequence>
<comment type="similarity">
    <text evidence="2 7">Belongs to the major facilitator superfamily. Sugar transporter (TC 2.A.1.1) family.</text>
</comment>
<feature type="transmembrane region" description="Helical" evidence="8">
    <location>
        <begin position="65"/>
        <end position="83"/>
    </location>
</feature>
<feature type="transmembrane region" description="Helical" evidence="8">
    <location>
        <begin position="394"/>
        <end position="419"/>
    </location>
</feature>